<dbReference type="Gene3D" id="3.40.50.150">
    <property type="entry name" value="Vaccinia Virus protein VP39"/>
    <property type="match status" value="2"/>
</dbReference>
<keyword evidence="2" id="KW-1185">Reference proteome</keyword>
<dbReference type="Proteomes" id="UP001642484">
    <property type="component" value="Unassembled WGS sequence"/>
</dbReference>
<accession>A0ABP0RY70</accession>
<gene>
    <name evidence="1" type="ORF">CCMP2556_LOCUS49311</name>
</gene>
<proteinExistence type="predicted"/>
<evidence type="ECO:0000313" key="1">
    <source>
        <dbReference type="EMBL" id="CAK9105354.1"/>
    </source>
</evidence>
<evidence type="ECO:0000313" key="2">
    <source>
        <dbReference type="Proteomes" id="UP001642484"/>
    </source>
</evidence>
<name>A0ABP0RY70_9DINO</name>
<dbReference type="EMBL" id="CAXAMN010026717">
    <property type="protein sequence ID" value="CAK9105354.1"/>
    <property type="molecule type" value="Genomic_DNA"/>
</dbReference>
<comment type="caution">
    <text evidence="1">The sequence shown here is derived from an EMBL/GenBank/DDBJ whole genome shotgun (WGS) entry which is preliminary data.</text>
</comment>
<dbReference type="InterPro" id="IPR029063">
    <property type="entry name" value="SAM-dependent_MTases_sf"/>
</dbReference>
<evidence type="ECO:0008006" key="3">
    <source>
        <dbReference type="Google" id="ProtNLM"/>
    </source>
</evidence>
<organism evidence="1 2">
    <name type="scientific">Durusdinium trenchii</name>
    <dbReference type="NCBI Taxonomy" id="1381693"/>
    <lineage>
        <taxon>Eukaryota</taxon>
        <taxon>Sar</taxon>
        <taxon>Alveolata</taxon>
        <taxon>Dinophyceae</taxon>
        <taxon>Suessiales</taxon>
        <taxon>Symbiodiniaceae</taxon>
        <taxon>Durusdinium</taxon>
    </lineage>
</organism>
<protein>
    <recommendedName>
        <fullName evidence="3">Methyltransferase type 11 domain-containing protein</fullName>
    </recommendedName>
</protein>
<sequence>MTQLCLRGLMVVMTLTAGLLTAINVGQFLPSRYLPVLGLADLNSPEVKPVKMEVRNKILCHSLVDPALPLQSFLRTVDVPPGHVSEAQRLVAKGTWRDAGHWPKNLAIYDFYQWIAKYKIQSPKRLVAFSDDPENSLLTPEATLNFFYTPETGENDLHSMEALKSVRDFKPTMVLLGNLFPRLHDPQLAMSNLFDVLEDGGYAFLSAPLTGVSDKLPFHFYHSTWTGLATLMNRSGFEVLEMRRWGNLDYEVEISKLNSEPKSDDLTNLQHQRFHEDFAWGLFRKSAAKYNQTCFGTSTRWLQHWAYTASETMNLWNVIEPSMRGRPTMTDDAFKNVILAAGILRNSSDFPRAPAILHYKQILRTYSNEIKAIPQLLSFGGAEYELHLGPHQRRVVDFGPYRGTSGDLHKLSLEDLTSKLAPGTAGVDFCILGQTLEHLYDPYLAVQNLFDVTAPCGFLFTSTPFANIPHMMPHHHYHYSSMGLAMLFHRAGFEVVEIGQWGSQEYLSKLFQTMRWPGRGTLQNLEGDASVVAQVWGFFRKPCKN</sequence>
<reference evidence="1 2" key="1">
    <citation type="submission" date="2024-02" db="EMBL/GenBank/DDBJ databases">
        <authorList>
            <person name="Chen Y."/>
            <person name="Shah S."/>
            <person name="Dougan E. K."/>
            <person name="Thang M."/>
            <person name="Chan C."/>
        </authorList>
    </citation>
    <scope>NUCLEOTIDE SEQUENCE [LARGE SCALE GENOMIC DNA]</scope>
</reference>
<dbReference type="SUPFAM" id="SSF53335">
    <property type="entry name" value="S-adenosyl-L-methionine-dependent methyltransferases"/>
    <property type="match status" value="2"/>
</dbReference>